<reference evidence="2" key="2">
    <citation type="submission" date="2023-05" db="EMBL/GenBank/DDBJ databases">
        <authorList>
            <consortium name="Lawrence Berkeley National Laboratory"/>
            <person name="Steindorff A."/>
            <person name="Hensen N."/>
            <person name="Bonometti L."/>
            <person name="Westerberg I."/>
            <person name="Brannstrom I.O."/>
            <person name="Guillou S."/>
            <person name="Cros-Aarteil S."/>
            <person name="Calhoun S."/>
            <person name="Haridas S."/>
            <person name="Kuo A."/>
            <person name="Mondo S."/>
            <person name="Pangilinan J."/>
            <person name="Riley R."/>
            <person name="Labutti K."/>
            <person name="Andreopoulos B."/>
            <person name="Lipzen A."/>
            <person name="Chen C."/>
            <person name="Yanf M."/>
            <person name="Daum C."/>
            <person name="Ng V."/>
            <person name="Clum A."/>
            <person name="Ohm R."/>
            <person name="Martin F."/>
            <person name="Silar P."/>
            <person name="Natvig D."/>
            <person name="Lalanne C."/>
            <person name="Gautier V."/>
            <person name="Ament-Velasquez S.L."/>
            <person name="Kruys A."/>
            <person name="Hutchinson M.I."/>
            <person name="Powell A.J."/>
            <person name="Barry K."/>
            <person name="Miller A.N."/>
            <person name="Grigoriev I.V."/>
            <person name="Debuchy R."/>
            <person name="Gladieux P."/>
            <person name="Thoren M.H."/>
            <person name="Johannesson H."/>
        </authorList>
    </citation>
    <scope>NUCLEOTIDE SEQUENCE</scope>
    <source>
        <strain evidence="2">CBS 731.68</strain>
    </source>
</reference>
<comment type="caution">
    <text evidence="2">The sequence shown here is derived from an EMBL/GenBank/DDBJ whole genome shotgun (WGS) entry which is preliminary data.</text>
</comment>
<dbReference type="GeneID" id="87824590"/>
<feature type="region of interest" description="Disordered" evidence="1">
    <location>
        <begin position="185"/>
        <end position="215"/>
    </location>
</feature>
<accession>A0AAN6YXN4</accession>
<feature type="non-terminal residue" evidence="2">
    <location>
        <position position="278"/>
    </location>
</feature>
<name>A0AAN6YXN4_9PEZI</name>
<sequence length="278" mass="31749">KKMTLPDPPRFDGNRKNYRSWKLEMEGKLRTDGCLLGPPADQFTYIYSRLGVLPQAMAAAFYESGGPGGAHNPVDFLRYLTSTYEDPNLAQHALNNLDEMAQGDKESFAAFYPRFEKELADAGGAAWSDAVRINYLRRTLNKEMKTYLISMLHLPKDYLGFVRELHELGANIDAQRFSQRRAEKKLRNLPSTGSTPTTQRAQNTEQTNVPRPDVMDWEPTKINRAIQKQNKELAGKRAKWASEQEVQRRRREGLCTRCGRKGCWSDKCPLLPPKRPNS</sequence>
<dbReference type="EMBL" id="MU853310">
    <property type="protein sequence ID" value="KAK4117936.1"/>
    <property type="molecule type" value="Genomic_DNA"/>
</dbReference>
<protein>
    <submittedName>
        <fullName evidence="2">Uncharacterized protein</fullName>
    </submittedName>
</protein>
<proteinExistence type="predicted"/>
<evidence type="ECO:0000313" key="2">
    <source>
        <dbReference type="EMBL" id="KAK4117936.1"/>
    </source>
</evidence>
<evidence type="ECO:0000256" key="1">
    <source>
        <dbReference type="SAM" id="MobiDB-lite"/>
    </source>
</evidence>
<dbReference type="Proteomes" id="UP001302602">
    <property type="component" value="Unassembled WGS sequence"/>
</dbReference>
<reference evidence="2" key="1">
    <citation type="journal article" date="2023" name="Mol. Phylogenet. Evol.">
        <title>Genome-scale phylogeny and comparative genomics of the fungal order Sordariales.</title>
        <authorList>
            <person name="Hensen N."/>
            <person name="Bonometti L."/>
            <person name="Westerberg I."/>
            <person name="Brannstrom I.O."/>
            <person name="Guillou S."/>
            <person name="Cros-Aarteil S."/>
            <person name="Calhoun S."/>
            <person name="Haridas S."/>
            <person name="Kuo A."/>
            <person name="Mondo S."/>
            <person name="Pangilinan J."/>
            <person name="Riley R."/>
            <person name="LaButti K."/>
            <person name="Andreopoulos B."/>
            <person name="Lipzen A."/>
            <person name="Chen C."/>
            <person name="Yan M."/>
            <person name="Daum C."/>
            <person name="Ng V."/>
            <person name="Clum A."/>
            <person name="Steindorff A."/>
            <person name="Ohm R.A."/>
            <person name="Martin F."/>
            <person name="Silar P."/>
            <person name="Natvig D.O."/>
            <person name="Lalanne C."/>
            <person name="Gautier V."/>
            <person name="Ament-Velasquez S.L."/>
            <person name="Kruys A."/>
            <person name="Hutchinson M.I."/>
            <person name="Powell A.J."/>
            <person name="Barry K."/>
            <person name="Miller A.N."/>
            <person name="Grigoriev I.V."/>
            <person name="Debuchy R."/>
            <person name="Gladieux P."/>
            <person name="Hiltunen Thoren M."/>
            <person name="Johannesson H."/>
        </authorList>
    </citation>
    <scope>NUCLEOTIDE SEQUENCE</scope>
    <source>
        <strain evidence="2">CBS 731.68</strain>
    </source>
</reference>
<organism evidence="2 3">
    <name type="scientific">Parathielavia appendiculata</name>
    <dbReference type="NCBI Taxonomy" id="2587402"/>
    <lineage>
        <taxon>Eukaryota</taxon>
        <taxon>Fungi</taxon>
        <taxon>Dikarya</taxon>
        <taxon>Ascomycota</taxon>
        <taxon>Pezizomycotina</taxon>
        <taxon>Sordariomycetes</taxon>
        <taxon>Sordariomycetidae</taxon>
        <taxon>Sordariales</taxon>
        <taxon>Chaetomiaceae</taxon>
        <taxon>Parathielavia</taxon>
    </lineage>
</organism>
<feature type="non-terminal residue" evidence="2">
    <location>
        <position position="1"/>
    </location>
</feature>
<dbReference type="RefSeq" id="XP_062641709.1">
    <property type="nucleotide sequence ID" value="XM_062787820.1"/>
</dbReference>
<dbReference type="AlphaFoldDB" id="A0AAN6YXN4"/>
<feature type="compositionally biased region" description="Polar residues" evidence="1">
    <location>
        <begin position="189"/>
        <end position="209"/>
    </location>
</feature>
<keyword evidence="3" id="KW-1185">Reference proteome</keyword>
<evidence type="ECO:0000313" key="3">
    <source>
        <dbReference type="Proteomes" id="UP001302602"/>
    </source>
</evidence>
<gene>
    <name evidence="2" type="ORF">N657DRAFT_540960</name>
</gene>